<feature type="non-terminal residue" evidence="1">
    <location>
        <position position="1"/>
    </location>
</feature>
<accession>A0AAD5XWF6</accession>
<keyword evidence="2" id="KW-1185">Reference proteome</keyword>
<dbReference type="Proteomes" id="UP001211065">
    <property type="component" value="Unassembled WGS sequence"/>
</dbReference>
<evidence type="ECO:0000313" key="2">
    <source>
        <dbReference type="Proteomes" id="UP001211065"/>
    </source>
</evidence>
<comment type="caution">
    <text evidence="1">The sequence shown here is derived from an EMBL/GenBank/DDBJ whole genome shotgun (WGS) entry which is preliminary data.</text>
</comment>
<reference evidence="1" key="1">
    <citation type="submission" date="2020-05" db="EMBL/GenBank/DDBJ databases">
        <title>Phylogenomic resolution of chytrid fungi.</title>
        <authorList>
            <person name="Stajich J.E."/>
            <person name="Amses K."/>
            <person name="Simmons R."/>
            <person name="Seto K."/>
            <person name="Myers J."/>
            <person name="Bonds A."/>
            <person name="Quandt C.A."/>
            <person name="Barry K."/>
            <person name="Liu P."/>
            <person name="Grigoriev I."/>
            <person name="Longcore J.E."/>
            <person name="James T.Y."/>
        </authorList>
    </citation>
    <scope>NUCLEOTIDE SEQUENCE</scope>
    <source>
        <strain evidence="1">JEL0476</strain>
    </source>
</reference>
<organism evidence="1 2">
    <name type="scientific">Clydaea vesicula</name>
    <dbReference type="NCBI Taxonomy" id="447962"/>
    <lineage>
        <taxon>Eukaryota</taxon>
        <taxon>Fungi</taxon>
        <taxon>Fungi incertae sedis</taxon>
        <taxon>Chytridiomycota</taxon>
        <taxon>Chytridiomycota incertae sedis</taxon>
        <taxon>Chytridiomycetes</taxon>
        <taxon>Lobulomycetales</taxon>
        <taxon>Lobulomycetaceae</taxon>
        <taxon>Clydaea</taxon>
    </lineage>
</organism>
<evidence type="ECO:0000313" key="1">
    <source>
        <dbReference type="EMBL" id="KAJ3200083.1"/>
    </source>
</evidence>
<proteinExistence type="predicted"/>
<sequence>NDIKESIKNDKFPEFCQNFMYKFYKERISKVEGGNRFGGQGLLEREPEVVNDPSDIKNEKTKVKLLQDPGKDFNEKGFPIWIDNALSSVGIYLQ</sequence>
<dbReference type="AlphaFoldDB" id="A0AAD5XWF6"/>
<dbReference type="EMBL" id="JADGJW010001974">
    <property type="protein sequence ID" value="KAJ3200083.1"/>
    <property type="molecule type" value="Genomic_DNA"/>
</dbReference>
<name>A0AAD5XWF6_9FUNG</name>
<protein>
    <submittedName>
        <fullName evidence="1">Uncharacterized protein</fullName>
    </submittedName>
</protein>
<gene>
    <name evidence="1" type="ORF">HK099_002825</name>
</gene>